<organism evidence="1 2">
    <name type="scientific">Gossypium klotzschianum</name>
    <dbReference type="NCBI Taxonomy" id="34286"/>
    <lineage>
        <taxon>Eukaryota</taxon>
        <taxon>Viridiplantae</taxon>
        <taxon>Streptophyta</taxon>
        <taxon>Embryophyta</taxon>
        <taxon>Tracheophyta</taxon>
        <taxon>Spermatophyta</taxon>
        <taxon>Magnoliopsida</taxon>
        <taxon>eudicotyledons</taxon>
        <taxon>Gunneridae</taxon>
        <taxon>Pentapetalae</taxon>
        <taxon>rosids</taxon>
        <taxon>malvids</taxon>
        <taxon>Malvales</taxon>
        <taxon>Malvaceae</taxon>
        <taxon>Malvoideae</taxon>
        <taxon>Gossypium</taxon>
    </lineage>
</organism>
<accession>A0A7J8UXT8</accession>
<comment type="caution">
    <text evidence="1">The sequence shown here is derived from an EMBL/GenBank/DDBJ whole genome shotgun (WGS) entry which is preliminary data.</text>
</comment>
<evidence type="ECO:0000313" key="1">
    <source>
        <dbReference type="EMBL" id="MBA0655311.1"/>
    </source>
</evidence>
<dbReference type="Proteomes" id="UP000593573">
    <property type="component" value="Unassembled WGS sequence"/>
</dbReference>
<proteinExistence type="predicted"/>
<keyword evidence="2" id="KW-1185">Reference proteome</keyword>
<dbReference type="AlphaFoldDB" id="A0A7J8UXT8"/>
<sequence length="101" mass="11376">MQNTMADLWHPLGGHGDKFCPVRLVHRLQELELGWDLSLKAPSRRATPTTSIWLCEEDDANFLNVKFGKQNLRRNLRRLVGMNCNSPILGLVGTVVLGPQI</sequence>
<gene>
    <name evidence="1" type="ORF">Goklo_007808</name>
</gene>
<evidence type="ECO:0000313" key="2">
    <source>
        <dbReference type="Proteomes" id="UP000593573"/>
    </source>
</evidence>
<dbReference type="EMBL" id="JABFAB010000008">
    <property type="protein sequence ID" value="MBA0655311.1"/>
    <property type="molecule type" value="Genomic_DNA"/>
</dbReference>
<name>A0A7J8UXT8_9ROSI</name>
<protein>
    <recommendedName>
        <fullName evidence="3">DUF4283 domain-containing protein</fullName>
    </recommendedName>
</protein>
<evidence type="ECO:0008006" key="3">
    <source>
        <dbReference type="Google" id="ProtNLM"/>
    </source>
</evidence>
<reference evidence="1 2" key="1">
    <citation type="journal article" date="2019" name="Genome Biol. Evol.">
        <title>Insights into the evolution of the New World diploid cottons (Gossypium, subgenus Houzingenia) based on genome sequencing.</title>
        <authorList>
            <person name="Grover C.E."/>
            <person name="Arick M.A. 2nd"/>
            <person name="Thrash A."/>
            <person name="Conover J.L."/>
            <person name="Sanders W.S."/>
            <person name="Peterson D.G."/>
            <person name="Frelichowski J.E."/>
            <person name="Scheffler J.A."/>
            <person name="Scheffler B.E."/>
            <person name="Wendel J.F."/>
        </authorList>
    </citation>
    <scope>NUCLEOTIDE SEQUENCE [LARGE SCALE GENOMIC DNA]</scope>
    <source>
        <strain evidence="1">57</strain>
        <tissue evidence="1">Leaf</tissue>
    </source>
</reference>